<dbReference type="RefSeq" id="WP_245711750.1">
    <property type="nucleotide sequence ID" value="NZ_FOGL01000029.1"/>
</dbReference>
<evidence type="ECO:0000313" key="10">
    <source>
        <dbReference type="EMBL" id="SES26337.1"/>
    </source>
</evidence>
<evidence type="ECO:0000259" key="9">
    <source>
        <dbReference type="PROSITE" id="PS50885"/>
    </source>
</evidence>
<dbReference type="PANTHER" id="PTHR32089">
    <property type="entry name" value="METHYL-ACCEPTING CHEMOTAXIS PROTEIN MCPB"/>
    <property type="match status" value="1"/>
</dbReference>
<dbReference type="Gene3D" id="6.10.340.10">
    <property type="match status" value="1"/>
</dbReference>
<evidence type="ECO:0000259" key="8">
    <source>
        <dbReference type="PROSITE" id="PS50111"/>
    </source>
</evidence>
<accession>A0A1H9VY66</accession>
<organism evidence="10 11">
    <name type="scientific">Gracilibacillus ureilyticus</name>
    <dbReference type="NCBI Taxonomy" id="531814"/>
    <lineage>
        <taxon>Bacteria</taxon>
        <taxon>Bacillati</taxon>
        <taxon>Bacillota</taxon>
        <taxon>Bacilli</taxon>
        <taxon>Bacillales</taxon>
        <taxon>Bacillaceae</taxon>
        <taxon>Gracilibacillus</taxon>
    </lineage>
</organism>
<dbReference type="GO" id="GO:0007165">
    <property type="term" value="P:signal transduction"/>
    <property type="evidence" value="ECO:0007669"/>
    <property type="project" value="UniProtKB-KW"/>
</dbReference>
<name>A0A1H9VY66_9BACI</name>
<keyword evidence="2" id="KW-1003">Cell membrane</keyword>
<keyword evidence="7" id="KW-1133">Transmembrane helix</keyword>
<dbReference type="PANTHER" id="PTHR32089:SF114">
    <property type="entry name" value="METHYL-ACCEPTING CHEMOTAXIS PROTEIN MCPB"/>
    <property type="match status" value="1"/>
</dbReference>
<dbReference type="Pfam" id="PF00015">
    <property type="entry name" value="MCPsignal"/>
    <property type="match status" value="1"/>
</dbReference>
<dbReference type="SMART" id="SM00304">
    <property type="entry name" value="HAMP"/>
    <property type="match status" value="1"/>
</dbReference>
<evidence type="ECO:0000256" key="4">
    <source>
        <dbReference type="ARBA" id="ARBA00023224"/>
    </source>
</evidence>
<evidence type="ECO:0000313" key="11">
    <source>
        <dbReference type="Proteomes" id="UP000199687"/>
    </source>
</evidence>
<keyword evidence="11" id="KW-1185">Reference proteome</keyword>
<dbReference type="GO" id="GO:0005886">
    <property type="term" value="C:plasma membrane"/>
    <property type="evidence" value="ECO:0007669"/>
    <property type="project" value="UniProtKB-SubCell"/>
</dbReference>
<comment type="similarity">
    <text evidence="5">Belongs to the methyl-accepting chemotaxis (MCP) protein family.</text>
</comment>
<feature type="transmembrane region" description="Helical" evidence="7">
    <location>
        <begin position="117"/>
        <end position="140"/>
    </location>
</feature>
<comment type="subcellular location">
    <subcellularLocation>
        <location evidence="1">Cell membrane</location>
    </subcellularLocation>
</comment>
<dbReference type="SUPFAM" id="SSF58104">
    <property type="entry name" value="Methyl-accepting chemotaxis protein (MCP) signaling domain"/>
    <property type="match status" value="1"/>
</dbReference>
<dbReference type="CDD" id="cd11386">
    <property type="entry name" value="MCP_signal"/>
    <property type="match status" value="1"/>
</dbReference>
<evidence type="ECO:0000256" key="1">
    <source>
        <dbReference type="ARBA" id="ARBA00004236"/>
    </source>
</evidence>
<evidence type="ECO:0000256" key="2">
    <source>
        <dbReference type="ARBA" id="ARBA00022475"/>
    </source>
</evidence>
<feature type="domain" description="Methyl-accepting transducer" evidence="8">
    <location>
        <begin position="212"/>
        <end position="455"/>
    </location>
</feature>
<dbReference type="EMBL" id="FOGL01000029">
    <property type="protein sequence ID" value="SES26337.1"/>
    <property type="molecule type" value="Genomic_DNA"/>
</dbReference>
<dbReference type="InterPro" id="IPR004089">
    <property type="entry name" value="MCPsignal_dom"/>
</dbReference>
<dbReference type="Proteomes" id="UP000199687">
    <property type="component" value="Unassembled WGS sequence"/>
</dbReference>
<dbReference type="PROSITE" id="PS50885">
    <property type="entry name" value="HAMP"/>
    <property type="match status" value="1"/>
</dbReference>
<dbReference type="Gene3D" id="1.10.287.950">
    <property type="entry name" value="Methyl-accepting chemotaxis protein"/>
    <property type="match status" value="1"/>
</dbReference>
<keyword evidence="3 7" id="KW-0472">Membrane</keyword>
<evidence type="ECO:0000256" key="3">
    <source>
        <dbReference type="ARBA" id="ARBA00023136"/>
    </source>
</evidence>
<dbReference type="STRING" id="531814.SAMN04487944_12926"/>
<protein>
    <submittedName>
        <fullName evidence="10">Methyl-accepting chemotaxis protein</fullName>
    </submittedName>
</protein>
<evidence type="ECO:0000256" key="6">
    <source>
        <dbReference type="PROSITE-ProRule" id="PRU00284"/>
    </source>
</evidence>
<reference evidence="10 11" key="1">
    <citation type="submission" date="2016-10" db="EMBL/GenBank/DDBJ databases">
        <authorList>
            <person name="de Groot N.N."/>
        </authorList>
    </citation>
    <scope>NUCLEOTIDE SEQUENCE [LARGE SCALE GENOMIC DNA]</scope>
    <source>
        <strain evidence="10 11">CGMCC 1.7727</strain>
    </source>
</reference>
<dbReference type="PROSITE" id="PS50111">
    <property type="entry name" value="CHEMOTAXIS_TRANSDUC_2"/>
    <property type="match status" value="1"/>
</dbReference>
<feature type="domain" description="HAMP" evidence="9">
    <location>
        <begin position="141"/>
        <end position="193"/>
    </location>
</feature>
<sequence length="498" mass="54612">MENVSEQARVFSHFAEIVEDKTIVDEVLETTRIGKTGHYRVLSREGLIYYDFDKSRIEQTDADKEYFQKIINSGSDQGYFEYTENGRDKALGYFISDGLILVGTVDLIEIQQEAQTVLYPILISVGLLVLLSIVISLYIAGRITKPIKELQSKMKQVEEGDLSVELESEKQDEVGQLAISANNMKNSIRAIIEQVADVSGTVANKSDELTQSTTEVKSGSEQTATTMHELATGAEEQAEYTSELSDTMKTFLNEINELNTKGESIQESSKNVLSLSEQGQKLMNTSVKQMVNIEKIVKDSVEKVRGLDNQSQEISKLVSVIQDIAEQTNLLALNAAIEAARAGEQGKGFAVVADEVRKLAEQVTTSVTDITSIVNNIQTESTDVTKTLESGFGEVEQGSLQIRTTGETFEDINGAIMEMVDTIKDVTSSFLNISDRSQQMSGTVEEIAAISEESAAGIEQTSASAQQTSSSMEEVAKSCEDLSKLADDLNKTIVKFKM</sequence>
<dbReference type="Pfam" id="PF00672">
    <property type="entry name" value="HAMP"/>
    <property type="match status" value="1"/>
</dbReference>
<keyword evidence="4 6" id="KW-0807">Transducer</keyword>
<dbReference type="InterPro" id="IPR003660">
    <property type="entry name" value="HAMP_dom"/>
</dbReference>
<keyword evidence="7" id="KW-0812">Transmembrane</keyword>
<evidence type="ECO:0000256" key="7">
    <source>
        <dbReference type="SAM" id="Phobius"/>
    </source>
</evidence>
<dbReference type="AlphaFoldDB" id="A0A1H9VY66"/>
<evidence type="ECO:0000256" key="5">
    <source>
        <dbReference type="ARBA" id="ARBA00029447"/>
    </source>
</evidence>
<proteinExistence type="inferred from homology"/>
<dbReference type="CDD" id="cd06225">
    <property type="entry name" value="HAMP"/>
    <property type="match status" value="1"/>
</dbReference>
<dbReference type="SMART" id="SM00283">
    <property type="entry name" value="MA"/>
    <property type="match status" value="1"/>
</dbReference>
<gene>
    <name evidence="10" type="ORF">SAMN04487944_12926</name>
</gene>